<keyword evidence="2" id="KW-0472">Membrane</keyword>
<evidence type="ECO:0000313" key="3">
    <source>
        <dbReference type="EMBL" id="OGE55197.1"/>
    </source>
</evidence>
<name>A0A1F5LPZ7_PENAI</name>
<dbReference type="OrthoDB" id="4476294at2759"/>
<evidence type="ECO:0000256" key="1">
    <source>
        <dbReference type="SAM" id="MobiDB-lite"/>
    </source>
</evidence>
<dbReference type="RefSeq" id="XP_022490627.1">
    <property type="nucleotide sequence ID" value="XM_022630025.1"/>
</dbReference>
<reference evidence="3 4" key="1">
    <citation type="journal article" date="2016" name="Sci. Rep.">
        <title>Penicillium arizonense, a new, genome sequenced fungal species, reveals a high chemical diversity in secreted metabolites.</title>
        <authorList>
            <person name="Grijseels S."/>
            <person name="Nielsen J.C."/>
            <person name="Randelovic M."/>
            <person name="Nielsen J."/>
            <person name="Nielsen K.F."/>
            <person name="Workman M."/>
            <person name="Frisvad J.C."/>
        </authorList>
    </citation>
    <scope>NUCLEOTIDE SEQUENCE [LARGE SCALE GENOMIC DNA]</scope>
    <source>
        <strain evidence="3 4">CBS 141311</strain>
    </source>
</reference>
<feature type="transmembrane region" description="Helical" evidence="2">
    <location>
        <begin position="42"/>
        <end position="69"/>
    </location>
</feature>
<dbReference type="AlphaFoldDB" id="A0A1F5LPZ7"/>
<organism evidence="3 4">
    <name type="scientific">Penicillium arizonense</name>
    <dbReference type="NCBI Taxonomy" id="1835702"/>
    <lineage>
        <taxon>Eukaryota</taxon>
        <taxon>Fungi</taxon>
        <taxon>Dikarya</taxon>
        <taxon>Ascomycota</taxon>
        <taxon>Pezizomycotina</taxon>
        <taxon>Eurotiomycetes</taxon>
        <taxon>Eurotiomycetidae</taxon>
        <taxon>Eurotiales</taxon>
        <taxon>Aspergillaceae</taxon>
        <taxon>Penicillium</taxon>
    </lineage>
</organism>
<dbReference type="GeneID" id="34574759"/>
<feature type="transmembrane region" description="Helical" evidence="2">
    <location>
        <begin position="149"/>
        <end position="174"/>
    </location>
</feature>
<evidence type="ECO:0008006" key="5">
    <source>
        <dbReference type="Google" id="ProtNLM"/>
    </source>
</evidence>
<dbReference type="EMBL" id="LXJU01000005">
    <property type="protein sequence ID" value="OGE55197.1"/>
    <property type="molecule type" value="Genomic_DNA"/>
</dbReference>
<proteinExistence type="predicted"/>
<keyword evidence="4" id="KW-1185">Reference proteome</keyword>
<feature type="region of interest" description="Disordered" evidence="1">
    <location>
        <begin position="1"/>
        <end position="23"/>
    </location>
</feature>
<dbReference type="Proteomes" id="UP000177622">
    <property type="component" value="Unassembled WGS sequence"/>
</dbReference>
<protein>
    <recommendedName>
        <fullName evidence="5">MARVEL domain-containing protein</fullName>
    </recommendedName>
</protein>
<feature type="transmembrane region" description="Helical" evidence="2">
    <location>
        <begin position="81"/>
        <end position="99"/>
    </location>
</feature>
<evidence type="ECO:0000256" key="2">
    <source>
        <dbReference type="SAM" id="Phobius"/>
    </source>
</evidence>
<comment type="caution">
    <text evidence="3">The sequence shown here is derived from an EMBL/GenBank/DDBJ whole genome shotgun (WGS) entry which is preliminary data.</text>
</comment>
<accession>A0A1F5LPZ7</accession>
<feature type="transmembrane region" description="Helical" evidence="2">
    <location>
        <begin position="111"/>
        <end position="129"/>
    </location>
</feature>
<keyword evidence="2" id="KW-1133">Transmembrane helix</keyword>
<evidence type="ECO:0000313" key="4">
    <source>
        <dbReference type="Proteomes" id="UP000177622"/>
    </source>
</evidence>
<keyword evidence="2" id="KW-0812">Transmembrane</keyword>
<gene>
    <name evidence="3" type="ORF">PENARI_c005G11003</name>
</gene>
<sequence length="235" mass="26482">MSRTTEDTPLLLGPTADEFGSPNDERYAPIVERHQQRCTKTIFILTWSSALLAVFILVLNLIIIFIFLARFGNIMPWPPEGALVALLFTLLPAGLISFLNLARLYLWNRPIWLWLNLILDLAIAVFSIGNGLSGLGLGRSSWDADVPLWFIRIAQVVSSLAVVFGLIHLALFLVRCFLSFSYRPWREYRNWTLPRGRFSIEFKVQFIRQSDNAEASPDTTASGTGIQAEVAAQRV</sequence>